<organism evidence="2">
    <name type="scientific">mine drainage metagenome</name>
    <dbReference type="NCBI Taxonomy" id="410659"/>
    <lineage>
        <taxon>unclassified sequences</taxon>
        <taxon>metagenomes</taxon>
        <taxon>ecological metagenomes</taxon>
    </lineage>
</organism>
<accession>A0A1J5SH55</accession>
<dbReference type="InterPro" id="IPR031939">
    <property type="entry name" value="Adhesin_E-like"/>
</dbReference>
<gene>
    <name evidence="2" type="ORF">GALL_99960</name>
</gene>
<dbReference type="Pfam" id="PF16747">
    <property type="entry name" value="Adhesin_E"/>
    <property type="match status" value="1"/>
</dbReference>
<evidence type="ECO:0000259" key="1">
    <source>
        <dbReference type="Pfam" id="PF16747"/>
    </source>
</evidence>
<reference evidence="2" key="1">
    <citation type="submission" date="2016-10" db="EMBL/GenBank/DDBJ databases">
        <title>Sequence of Gallionella enrichment culture.</title>
        <authorList>
            <person name="Poehlein A."/>
            <person name="Muehling M."/>
            <person name="Daniel R."/>
        </authorList>
    </citation>
    <scope>NUCLEOTIDE SEQUENCE</scope>
</reference>
<evidence type="ECO:0000313" key="2">
    <source>
        <dbReference type="EMBL" id="OIR07714.1"/>
    </source>
</evidence>
<comment type="caution">
    <text evidence="2">The sequence shown here is derived from an EMBL/GenBank/DDBJ whole genome shotgun (WGS) entry which is preliminary data.</text>
</comment>
<sequence length="139" mass="15288">MTRLSGMRNAIAMLLLAIVCGSANAEWAYFGTAVVRDGVVMAYVNQSTIQRHGKRVTMWILYDAKTPRKFEDSTYLSSMGQDEYDCETGQSRNLAVLLYSDNRGHGTVVSKSSAPSSSWDPAPPDSMAGHLLKYACEIK</sequence>
<feature type="domain" description="Surface-adhesin protein E-like" evidence="1">
    <location>
        <begin position="36"/>
        <end position="137"/>
    </location>
</feature>
<proteinExistence type="predicted"/>
<dbReference type="EMBL" id="MLJW01000035">
    <property type="protein sequence ID" value="OIR07714.1"/>
    <property type="molecule type" value="Genomic_DNA"/>
</dbReference>
<dbReference type="AlphaFoldDB" id="A0A1J5SH55"/>
<name>A0A1J5SH55_9ZZZZ</name>
<protein>
    <recommendedName>
        <fullName evidence="1">Surface-adhesin protein E-like domain-containing protein</fullName>
    </recommendedName>
</protein>